<dbReference type="GO" id="GO:0003677">
    <property type="term" value="F:DNA binding"/>
    <property type="evidence" value="ECO:0007669"/>
    <property type="project" value="InterPro"/>
</dbReference>
<sequence>MNNPKRGEVWLVKLDPTRGQEIKKTRPAIVISSNIFRSVSVKIIVPIAKWQSKFKNRLFMISIPKTDENGLDNDSAGNVLQVRSIANERFVRCLGRVSNSILEELLAGLIICIDYEYDSLI</sequence>
<keyword evidence="3" id="KW-0378">Hydrolase</keyword>
<dbReference type="eggNOG" id="COG2337">
    <property type="taxonomic scope" value="Bacteria"/>
</dbReference>
<evidence type="ECO:0000313" key="4">
    <source>
        <dbReference type="EMBL" id="ABG50440.1"/>
    </source>
</evidence>
<dbReference type="GO" id="GO:0006402">
    <property type="term" value="P:mRNA catabolic process"/>
    <property type="evidence" value="ECO:0007669"/>
    <property type="project" value="TreeGrafter"/>
</dbReference>
<dbReference type="InterPro" id="IPR011067">
    <property type="entry name" value="Plasmid_toxin/cell-grow_inhib"/>
</dbReference>
<keyword evidence="3" id="KW-0540">Nuclease</keyword>
<dbReference type="GO" id="GO:0016075">
    <property type="term" value="P:rRNA catabolic process"/>
    <property type="evidence" value="ECO:0007669"/>
    <property type="project" value="TreeGrafter"/>
</dbReference>
<dbReference type="GO" id="GO:0016787">
    <property type="term" value="F:hydrolase activity"/>
    <property type="evidence" value="ECO:0007669"/>
    <property type="project" value="UniProtKB-KW"/>
</dbReference>
<dbReference type="PANTHER" id="PTHR33988">
    <property type="entry name" value="ENDORIBONUCLEASE MAZF-RELATED"/>
    <property type="match status" value="1"/>
</dbReference>
<dbReference type="EMBL" id="CP000393">
    <property type="protein sequence ID" value="ABG50440.1"/>
    <property type="molecule type" value="Genomic_DNA"/>
</dbReference>
<evidence type="ECO:0000256" key="3">
    <source>
        <dbReference type="PIRNR" id="PIRNR033490"/>
    </source>
</evidence>
<evidence type="ECO:0000256" key="1">
    <source>
        <dbReference type="ARBA" id="ARBA00007521"/>
    </source>
</evidence>
<dbReference type="Pfam" id="PF02452">
    <property type="entry name" value="PemK_toxin"/>
    <property type="match status" value="1"/>
</dbReference>
<dbReference type="InterPro" id="IPR003477">
    <property type="entry name" value="PemK-like"/>
</dbReference>
<dbReference type="GO" id="GO:0004521">
    <property type="term" value="F:RNA endonuclease activity"/>
    <property type="evidence" value="ECO:0007669"/>
    <property type="project" value="TreeGrafter"/>
</dbReference>
<evidence type="ECO:0000256" key="2">
    <source>
        <dbReference type="ARBA" id="ARBA00022649"/>
    </source>
</evidence>
<dbReference type="OrthoDB" id="9793906at2"/>
<organism evidence="4">
    <name type="scientific">Trichodesmium erythraeum (strain IMS101)</name>
    <dbReference type="NCBI Taxonomy" id="203124"/>
    <lineage>
        <taxon>Bacteria</taxon>
        <taxon>Bacillati</taxon>
        <taxon>Cyanobacteriota</taxon>
        <taxon>Cyanophyceae</taxon>
        <taxon>Oscillatoriophycideae</taxon>
        <taxon>Oscillatoriales</taxon>
        <taxon>Microcoleaceae</taxon>
        <taxon>Trichodesmium</taxon>
    </lineage>
</organism>
<dbReference type="EC" id="3.1.-.-" evidence="3"/>
<keyword evidence="2" id="KW-1277">Toxin-antitoxin system</keyword>
<gene>
    <name evidence="4" type="ordered locus">Tery_1071</name>
</gene>
<proteinExistence type="inferred from homology"/>
<dbReference type="SUPFAM" id="SSF50118">
    <property type="entry name" value="Cell growth inhibitor/plasmid maintenance toxic component"/>
    <property type="match status" value="1"/>
</dbReference>
<accession>Q116Y4</accession>
<comment type="similarity">
    <text evidence="1 3">Belongs to the PemK/MazF family.</text>
</comment>
<dbReference type="STRING" id="203124.Tery_1071"/>
<reference evidence="4" key="1">
    <citation type="submission" date="2006-06" db="EMBL/GenBank/DDBJ databases">
        <title>Complete sequence of Trichodesmium erythraeum IMS101.</title>
        <authorList>
            <consortium name="US DOE Joint Genome Institute"/>
            <person name="Copeland A."/>
            <person name="Lucas S."/>
            <person name="Lapidus A."/>
            <person name="Barry K."/>
            <person name="Detter J.C."/>
            <person name="Glavina del Rio T."/>
            <person name="Hammon N."/>
            <person name="Israni S."/>
            <person name="Dalin E."/>
            <person name="Tice H."/>
            <person name="Pitluck S."/>
            <person name="Kiss H."/>
            <person name="Munk A.C."/>
            <person name="Brettin T."/>
            <person name="Bruce D."/>
            <person name="Han C."/>
            <person name="Tapia R."/>
            <person name="Gilna P."/>
            <person name="Schmutz J."/>
            <person name="Larimer F."/>
            <person name="Land M."/>
            <person name="Hauser L."/>
            <person name="Kyrpides N."/>
            <person name="Kim E."/>
            <person name="Richardson P."/>
        </authorList>
    </citation>
    <scope>NUCLEOTIDE SEQUENCE [LARGE SCALE GENOMIC DNA]</scope>
    <source>
        <strain evidence="4">IMS101</strain>
    </source>
</reference>
<comment type="function">
    <text evidence="3">Toxic component of a type II toxin-antitoxin (TA) system.</text>
</comment>
<dbReference type="PIRSF" id="PIRSF033490">
    <property type="entry name" value="MazF"/>
    <property type="match status" value="1"/>
</dbReference>
<dbReference type="AlphaFoldDB" id="Q116Y4"/>
<dbReference type="Gene3D" id="2.30.30.110">
    <property type="match status" value="1"/>
</dbReference>
<dbReference type="HOGENOM" id="CLU_121823_1_1_3"/>
<protein>
    <recommendedName>
        <fullName evidence="3">mRNA interferase</fullName>
        <ecNumber evidence="3">3.1.-.-</ecNumber>
    </recommendedName>
</protein>
<dbReference type="RefSeq" id="WP_011610826.1">
    <property type="nucleotide sequence ID" value="NC_008312.1"/>
</dbReference>
<keyword evidence="3" id="KW-0255">Endonuclease</keyword>
<dbReference type="KEGG" id="ter:Tery_1071"/>
<name>Q116Y4_TRIEI</name>